<dbReference type="Proteomes" id="UP000460272">
    <property type="component" value="Unassembled WGS sequence"/>
</dbReference>
<evidence type="ECO:0000313" key="3">
    <source>
        <dbReference type="Proteomes" id="UP000460272"/>
    </source>
</evidence>
<dbReference type="AlphaFoldDB" id="A0A6P2C247"/>
<evidence type="ECO:0000256" key="1">
    <source>
        <dbReference type="SAM" id="MobiDB-lite"/>
    </source>
</evidence>
<evidence type="ECO:0000313" key="2">
    <source>
        <dbReference type="EMBL" id="TVZ04555.1"/>
    </source>
</evidence>
<protein>
    <submittedName>
        <fullName evidence="2">Uncharacterized protein</fullName>
    </submittedName>
</protein>
<organism evidence="2 3">
    <name type="scientific">Trebonia kvetii</name>
    <dbReference type="NCBI Taxonomy" id="2480626"/>
    <lineage>
        <taxon>Bacteria</taxon>
        <taxon>Bacillati</taxon>
        <taxon>Actinomycetota</taxon>
        <taxon>Actinomycetes</taxon>
        <taxon>Streptosporangiales</taxon>
        <taxon>Treboniaceae</taxon>
        <taxon>Trebonia</taxon>
    </lineage>
</organism>
<proteinExistence type="predicted"/>
<gene>
    <name evidence="2" type="ORF">EAS64_19570</name>
</gene>
<feature type="region of interest" description="Disordered" evidence="1">
    <location>
        <begin position="1"/>
        <end position="21"/>
    </location>
</feature>
<dbReference type="EMBL" id="RPFW01000003">
    <property type="protein sequence ID" value="TVZ04555.1"/>
    <property type="molecule type" value="Genomic_DNA"/>
</dbReference>
<name>A0A6P2C247_9ACTN</name>
<keyword evidence="3" id="KW-1185">Reference proteome</keyword>
<sequence>MASSTTISCPQADDAKDQPATSVRVALSARGRRRCDGVSVSADKISIIPNGCVLRVLCHVITPRDGRYPENHHLITVTCNHLWLRAAAVTLRKVRERVIRTLG</sequence>
<reference evidence="2 3" key="1">
    <citation type="submission" date="2018-11" db="EMBL/GenBank/DDBJ databases">
        <title>Trebonia kvetii gen.nov., sp.nov., a novel acidophilic actinobacterium, and proposal of the new actinobacterial family Treboniaceae fam. nov.</title>
        <authorList>
            <person name="Rapoport D."/>
            <person name="Sagova-Mareckova M."/>
            <person name="Sedlacek I."/>
            <person name="Provaznik J."/>
            <person name="Kralova S."/>
            <person name="Pavlinic D."/>
            <person name="Benes V."/>
            <person name="Kopecky J."/>
        </authorList>
    </citation>
    <scope>NUCLEOTIDE SEQUENCE [LARGE SCALE GENOMIC DNA]</scope>
    <source>
        <strain evidence="2 3">15Tr583</strain>
    </source>
</reference>
<comment type="caution">
    <text evidence="2">The sequence shown here is derived from an EMBL/GenBank/DDBJ whole genome shotgun (WGS) entry which is preliminary data.</text>
</comment>
<dbReference type="RefSeq" id="WP_145854626.1">
    <property type="nucleotide sequence ID" value="NZ_RPFW01000003.1"/>
</dbReference>
<accession>A0A6P2C247</accession>